<feature type="region of interest" description="Disordered" evidence="1">
    <location>
        <begin position="49"/>
        <end position="83"/>
    </location>
</feature>
<dbReference type="NCBIfam" id="TIGR02605">
    <property type="entry name" value="CxxC_CxxC_SSSS"/>
    <property type="match status" value="1"/>
</dbReference>
<dbReference type="Pfam" id="PF09723">
    <property type="entry name" value="Zn_ribbon_8"/>
    <property type="match status" value="1"/>
</dbReference>
<dbReference type="STRING" id="1121391.SAMN02745206_01679"/>
<organism evidence="3 4">
    <name type="scientific">Desulfacinum infernum DSM 9756</name>
    <dbReference type="NCBI Taxonomy" id="1121391"/>
    <lineage>
        <taxon>Bacteria</taxon>
        <taxon>Pseudomonadati</taxon>
        <taxon>Thermodesulfobacteriota</taxon>
        <taxon>Syntrophobacteria</taxon>
        <taxon>Syntrophobacterales</taxon>
        <taxon>Syntrophobacteraceae</taxon>
        <taxon>Desulfacinum</taxon>
    </lineage>
</organism>
<reference evidence="4" key="1">
    <citation type="submission" date="2016-11" db="EMBL/GenBank/DDBJ databases">
        <authorList>
            <person name="Varghese N."/>
            <person name="Submissions S."/>
        </authorList>
    </citation>
    <scope>NUCLEOTIDE SEQUENCE [LARGE SCALE GENOMIC DNA]</scope>
    <source>
        <strain evidence="4">DSM 9756</strain>
    </source>
</reference>
<feature type="domain" description="Putative regulatory protein FmdB zinc ribbon" evidence="2">
    <location>
        <begin position="1"/>
        <end position="43"/>
    </location>
</feature>
<dbReference type="AlphaFoldDB" id="A0A1M5ADM6"/>
<proteinExistence type="predicted"/>
<protein>
    <submittedName>
        <fullName evidence="3">Putative regulatory protein, FmdB family</fullName>
    </submittedName>
</protein>
<evidence type="ECO:0000259" key="2">
    <source>
        <dbReference type="SMART" id="SM00834"/>
    </source>
</evidence>
<evidence type="ECO:0000256" key="1">
    <source>
        <dbReference type="SAM" id="MobiDB-lite"/>
    </source>
</evidence>
<keyword evidence="4" id="KW-1185">Reference proteome</keyword>
<evidence type="ECO:0000313" key="4">
    <source>
        <dbReference type="Proteomes" id="UP000184076"/>
    </source>
</evidence>
<gene>
    <name evidence="3" type="ORF">SAMN02745206_01679</name>
</gene>
<dbReference type="RefSeq" id="WP_073038585.1">
    <property type="nucleotide sequence ID" value="NZ_FQVB01000014.1"/>
</dbReference>
<sequence>MPIYEFRCIRCDHIQEVLVSSSSAPVEMKCEKCQGEELERVLSRVSYMMGGSSSSGGEGAKVTTKSCSPGSSCATIELPGHTR</sequence>
<dbReference type="OrthoDB" id="9813321at2"/>
<evidence type="ECO:0000313" key="3">
    <source>
        <dbReference type="EMBL" id="SHF28431.1"/>
    </source>
</evidence>
<dbReference type="SMART" id="SM00834">
    <property type="entry name" value="CxxC_CXXC_SSSS"/>
    <property type="match status" value="1"/>
</dbReference>
<dbReference type="InterPro" id="IPR013429">
    <property type="entry name" value="Regulatory_FmdB_Zinc_ribbon"/>
</dbReference>
<feature type="compositionally biased region" description="Polar residues" evidence="1">
    <location>
        <begin position="63"/>
        <end position="74"/>
    </location>
</feature>
<accession>A0A1M5ADM6</accession>
<name>A0A1M5ADM6_9BACT</name>
<dbReference type="Proteomes" id="UP000184076">
    <property type="component" value="Unassembled WGS sequence"/>
</dbReference>
<dbReference type="EMBL" id="FQVB01000014">
    <property type="protein sequence ID" value="SHF28431.1"/>
    <property type="molecule type" value="Genomic_DNA"/>
</dbReference>